<organism evidence="2 3">
    <name type="scientific">Physcomitrium patens</name>
    <name type="common">Spreading-leaved earth moss</name>
    <name type="synonym">Physcomitrella patens</name>
    <dbReference type="NCBI Taxonomy" id="3218"/>
    <lineage>
        <taxon>Eukaryota</taxon>
        <taxon>Viridiplantae</taxon>
        <taxon>Streptophyta</taxon>
        <taxon>Embryophyta</taxon>
        <taxon>Bryophyta</taxon>
        <taxon>Bryophytina</taxon>
        <taxon>Bryopsida</taxon>
        <taxon>Funariidae</taxon>
        <taxon>Funariales</taxon>
        <taxon>Funariaceae</taxon>
        <taxon>Physcomitrium</taxon>
    </lineage>
</organism>
<sequence length="704" mass="76898">MRGEDKATDPLPMSAARRKRQILESGGGARKKVASSPNREKPYSLRSFLKPMGRGTEADISPEFDSGDEVATQLVEVKCSEKTGTLVLDDTADEYDPACPKRKRSIRLRVQNQVNPTKEQSIKANMGSCSKRRRADELNNTGQADREPSVILAWKHWCMYEDDGEEVDVLVNKRDERRRLERQNELPRQVHTLDDAADSIKIEALDNVMSSNNDAVIAAGRAREVKDVTQTSSELPLVTESGASHVDKREAVPGDLRSLTGSEDRPVQTRSGEGPEGSNTPAGIDSKLRMSPGRKGTSDSDIEIASRSFPTSVNLDVSDRHVGNTRIHSRAGSTQALTIGDQTDPSFFSAQEDSMVLDTIAEGVTTNSVAERTSHESISQSTLNDICMKPKAHGVDKKKGIHQSGTSHCGRYADDVVVDLDEQEDGTDGVEPVVKQLGVGDSAGFRVPDSVPESSNQPRGSYPTVQYRDTSEQDWGQSSGSAVPVVAIFLDHEVFEEQGESIGELNELAHRRGKQKVIELSDEEEDSNRVSIERRVFSGQHSYHGLEGRARSNGDGGATTSGAEISSVDVAGRFAGAGRQFPLPEHPRLVDYDDIDGGTVESNAPFQASVGLNADFEGQAKTYYRRRGRNQGKAIAGEDSGEEVRRPTTRRDGESSDVDSHEGQLGGEVRREASLYCPVCYEELEPDISNEGINDHIDKCLSRF</sequence>
<feature type="compositionally biased region" description="Polar residues" evidence="1">
    <location>
        <begin position="452"/>
        <end position="462"/>
    </location>
</feature>
<evidence type="ECO:0000256" key="1">
    <source>
        <dbReference type="SAM" id="MobiDB-lite"/>
    </source>
</evidence>
<gene>
    <name evidence="2" type="primary">LOC112272631</name>
</gene>
<feature type="region of interest" description="Disordered" evidence="1">
    <location>
        <begin position="1"/>
        <end position="65"/>
    </location>
</feature>
<dbReference type="EMBL" id="ABEU02000019">
    <property type="status" value="NOT_ANNOTATED_CDS"/>
    <property type="molecule type" value="Genomic_DNA"/>
</dbReference>
<dbReference type="AlphaFoldDB" id="A0A7I4BQ63"/>
<keyword evidence="3" id="KW-1185">Reference proteome</keyword>
<dbReference type="Gene3D" id="3.30.160.60">
    <property type="entry name" value="Classic Zinc Finger"/>
    <property type="match status" value="1"/>
</dbReference>
<feature type="region of interest" description="Disordered" evidence="1">
    <location>
        <begin position="224"/>
        <end position="305"/>
    </location>
</feature>
<reference evidence="2 3" key="1">
    <citation type="journal article" date="2008" name="Science">
        <title>The Physcomitrella genome reveals evolutionary insights into the conquest of land by plants.</title>
        <authorList>
            <person name="Rensing S."/>
            <person name="Lang D."/>
            <person name="Zimmer A."/>
            <person name="Terry A."/>
            <person name="Salamov A."/>
            <person name="Shapiro H."/>
            <person name="Nishiyama T."/>
            <person name="Perroud P.-F."/>
            <person name="Lindquist E."/>
            <person name="Kamisugi Y."/>
            <person name="Tanahashi T."/>
            <person name="Sakakibara K."/>
            <person name="Fujita T."/>
            <person name="Oishi K."/>
            <person name="Shin-I T."/>
            <person name="Kuroki Y."/>
            <person name="Toyoda A."/>
            <person name="Suzuki Y."/>
            <person name="Hashimoto A."/>
            <person name="Yamaguchi K."/>
            <person name="Sugano A."/>
            <person name="Kohara Y."/>
            <person name="Fujiyama A."/>
            <person name="Anterola A."/>
            <person name="Aoki S."/>
            <person name="Ashton N."/>
            <person name="Barbazuk W.B."/>
            <person name="Barker E."/>
            <person name="Bennetzen J."/>
            <person name="Bezanilla M."/>
            <person name="Blankenship R."/>
            <person name="Cho S.H."/>
            <person name="Dutcher S."/>
            <person name="Estelle M."/>
            <person name="Fawcett J.A."/>
            <person name="Gundlach H."/>
            <person name="Hanada K."/>
            <person name="Heyl A."/>
            <person name="Hicks K.A."/>
            <person name="Hugh J."/>
            <person name="Lohr M."/>
            <person name="Mayer K."/>
            <person name="Melkozernov A."/>
            <person name="Murata T."/>
            <person name="Nelson D."/>
            <person name="Pils B."/>
            <person name="Prigge M."/>
            <person name="Reiss B."/>
            <person name="Renner T."/>
            <person name="Rombauts S."/>
            <person name="Rushton P."/>
            <person name="Sanderfoot A."/>
            <person name="Schween G."/>
            <person name="Shiu S.-H."/>
            <person name="Stueber K."/>
            <person name="Theodoulou F.L."/>
            <person name="Tu H."/>
            <person name="Van de Peer Y."/>
            <person name="Verrier P.J."/>
            <person name="Waters E."/>
            <person name="Wood A."/>
            <person name="Yang L."/>
            <person name="Cove D."/>
            <person name="Cuming A."/>
            <person name="Hasebe M."/>
            <person name="Lucas S."/>
            <person name="Mishler D.B."/>
            <person name="Reski R."/>
            <person name="Grigoriev I."/>
            <person name="Quatrano R.S."/>
            <person name="Boore J.L."/>
        </authorList>
    </citation>
    <scope>NUCLEOTIDE SEQUENCE [LARGE SCALE GENOMIC DNA]</scope>
    <source>
        <strain evidence="2 3">cv. Gransden 2004</strain>
    </source>
</reference>
<dbReference type="Proteomes" id="UP000006727">
    <property type="component" value="Chromosome 19"/>
</dbReference>
<dbReference type="EnsemblPlants" id="Pp3c19_8200V3.6">
    <property type="protein sequence ID" value="Pp3c19_8200V3.6"/>
    <property type="gene ID" value="Pp3c19_8200"/>
</dbReference>
<dbReference type="RefSeq" id="XP_024356352.1">
    <property type="nucleotide sequence ID" value="XM_024500584.2"/>
</dbReference>
<feature type="region of interest" description="Disordered" evidence="1">
    <location>
        <begin position="627"/>
        <end position="666"/>
    </location>
</feature>
<evidence type="ECO:0000313" key="3">
    <source>
        <dbReference type="Proteomes" id="UP000006727"/>
    </source>
</evidence>
<dbReference type="Gramene" id="Pp3c19_8200V3.6">
    <property type="protein sequence ID" value="Pp3c19_8200V3.6"/>
    <property type="gene ID" value="Pp3c19_8200"/>
</dbReference>
<accession>A0A7I4BQ63</accession>
<name>A0A7I4BQ63_PHYPA</name>
<feature type="compositionally biased region" description="Basic and acidic residues" evidence="1">
    <location>
        <begin position="642"/>
        <end position="666"/>
    </location>
</feature>
<dbReference type="GeneID" id="112272631"/>
<reference evidence="2 3" key="2">
    <citation type="journal article" date="2018" name="Plant J.">
        <title>The Physcomitrella patens chromosome-scale assembly reveals moss genome structure and evolution.</title>
        <authorList>
            <person name="Lang D."/>
            <person name="Ullrich K.K."/>
            <person name="Murat F."/>
            <person name="Fuchs J."/>
            <person name="Jenkins J."/>
            <person name="Haas F.B."/>
            <person name="Piednoel M."/>
            <person name="Gundlach H."/>
            <person name="Van Bel M."/>
            <person name="Meyberg R."/>
            <person name="Vives C."/>
            <person name="Morata J."/>
            <person name="Symeonidi A."/>
            <person name="Hiss M."/>
            <person name="Muchero W."/>
            <person name="Kamisugi Y."/>
            <person name="Saleh O."/>
            <person name="Blanc G."/>
            <person name="Decker E.L."/>
            <person name="van Gessel N."/>
            <person name="Grimwood J."/>
            <person name="Hayes R.D."/>
            <person name="Graham S.W."/>
            <person name="Gunter L.E."/>
            <person name="McDaniel S.F."/>
            <person name="Hoernstein S.N.W."/>
            <person name="Larsson A."/>
            <person name="Li F.W."/>
            <person name="Perroud P.F."/>
            <person name="Phillips J."/>
            <person name="Ranjan P."/>
            <person name="Rokshar D.S."/>
            <person name="Rothfels C.J."/>
            <person name="Schneider L."/>
            <person name="Shu S."/>
            <person name="Stevenson D.W."/>
            <person name="Thummler F."/>
            <person name="Tillich M."/>
            <person name="Villarreal Aguilar J.C."/>
            <person name="Widiez T."/>
            <person name="Wong G.K."/>
            <person name="Wymore A."/>
            <person name="Zhang Y."/>
            <person name="Zimmer A.D."/>
            <person name="Quatrano R.S."/>
            <person name="Mayer K.F.X."/>
            <person name="Goodstein D."/>
            <person name="Casacuberta J.M."/>
            <person name="Vandepoele K."/>
            <person name="Reski R."/>
            <person name="Cuming A.C."/>
            <person name="Tuskan G.A."/>
            <person name="Maumus F."/>
            <person name="Salse J."/>
            <person name="Schmutz J."/>
            <person name="Rensing S.A."/>
        </authorList>
    </citation>
    <scope>NUCLEOTIDE SEQUENCE [LARGE SCALE GENOMIC DNA]</scope>
    <source>
        <strain evidence="2 3">cv. Gransden 2004</strain>
    </source>
</reference>
<proteinExistence type="predicted"/>
<reference evidence="2" key="3">
    <citation type="submission" date="2020-12" db="UniProtKB">
        <authorList>
            <consortium name="EnsemblPlants"/>
        </authorList>
    </citation>
    <scope>IDENTIFICATION</scope>
</reference>
<evidence type="ECO:0000313" key="2">
    <source>
        <dbReference type="EnsemblPlants" id="Pp3c19_8200V3.5"/>
    </source>
</evidence>
<feature type="region of interest" description="Disordered" evidence="1">
    <location>
        <begin position="543"/>
        <end position="563"/>
    </location>
</feature>
<dbReference type="EnsemblPlants" id="Pp3c19_8200V3.5">
    <property type="protein sequence ID" value="Pp3c19_8200V3.5"/>
    <property type="gene ID" value="Pp3c19_8200"/>
</dbReference>
<feature type="region of interest" description="Disordered" evidence="1">
    <location>
        <begin position="441"/>
        <end position="462"/>
    </location>
</feature>
<protein>
    <submittedName>
        <fullName evidence="2">Uncharacterized protein</fullName>
    </submittedName>
</protein>
<dbReference type="Gramene" id="Pp3c19_8200V3.5">
    <property type="protein sequence ID" value="Pp3c19_8200V3.5"/>
    <property type="gene ID" value="Pp3c19_8200"/>
</dbReference>